<keyword evidence="2" id="KW-1185">Reference proteome</keyword>
<proteinExistence type="predicted"/>
<sequence length="36" mass="4008">LTDLTQIVPQLTDLTQQILVPQLTDLTHITVSFSIT</sequence>
<reference evidence="1 2" key="1">
    <citation type="submission" date="2017-03" db="EMBL/GenBank/DDBJ databases">
        <title>Genome Survey of Euroglyphus maynei.</title>
        <authorList>
            <person name="Arlian L.G."/>
            <person name="Morgan M.S."/>
            <person name="Rider S.D."/>
        </authorList>
    </citation>
    <scope>NUCLEOTIDE SEQUENCE [LARGE SCALE GENOMIC DNA]</scope>
    <source>
        <strain evidence="1">Arlian Lab</strain>
        <tissue evidence="1">Whole body</tissue>
    </source>
</reference>
<dbReference type="AlphaFoldDB" id="A0A1Y3BSA3"/>
<organism evidence="1 2">
    <name type="scientific">Euroglyphus maynei</name>
    <name type="common">Mayne's house dust mite</name>
    <dbReference type="NCBI Taxonomy" id="6958"/>
    <lineage>
        <taxon>Eukaryota</taxon>
        <taxon>Metazoa</taxon>
        <taxon>Ecdysozoa</taxon>
        <taxon>Arthropoda</taxon>
        <taxon>Chelicerata</taxon>
        <taxon>Arachnida</taxon>
        <taxon>Acari</taxon>
        <taxon>Acariformes</taxon>
        <taxon>Sarcoptiformes</taxon>
        <taxon>Astigmata</taxon>
        <taxon>Psoroptidia</taxon>
        <taxon>Analgoidea</taxon>
        <taxon>Pyroglyphidae</taxon>
        <taxon>Pyroglyphinae</taxon>
        <taxon>Euroglyphus</taxon>
    </lineage>
</organism>
<protein>
    <submittedName>
        <fullName evidence="1">Uncharacterized protein</fullName>
    </submittedName>
</protein>
<name>A0A1Y3BSA3_EURMA</name>
<comment type="caution">
    <text evidence="1">The sequence shown here is derived from an EMBL/GenBank/DDBJ whole genome shotgun (WGS) entry which is preliminary data.</text>
</comment>
<dbReference type="Proteomes" id="UP000194236">
    <property type="component" value="Unassembled WGS sequence"/>
</dbReference>
<dbReference type="EMBL" id="MUJZ01007318">
    <property type="protein sequence ID" value="OTF82673.1"/>
    <property type="molecule type" value="Genomic_DNA"/>
</dbReference>
<accession>A0A1Y3BSA3</accession>
<evidence type="ECO:0000313" key="1">
    <source>
        <dbReference type="EMBL" id="OTF82673.1"/>
    </source>
</evidence>
<gene>
    <name evidence="1" type="ORF">BLA29_015118</name>
</gene>
<feature type="non-terminal residue" evidence="1">
    <location>
        <position position="1"/>
    </location>
</feature>
<evidence type="ECO:0000313" key="2">
    <source>
        <dbReference type="Proteomes" id="UP000194236"/>
    </source>
</evidence>